<comment type="caution">
    <text evidence="4">The sequence shown here is derived from an EMBL/GenBank/DDBJ whole genome shotgun (WGS) entry which is preliminary data.</text>
</comment>
<dbReference type="Proteomes" id="UP001388673">
    <property type="component" value="Unassembled WGS sequence"/>
</dbReference>
<reference evidence="4 5" key="1">
    <citation type="journal article" date="2024" name="bioRxiv">
        <title>Comparative genomics of Cryptococcus and Kwoniella reveals pathogenesis evolution and contrasting karyotype dynamics via intercentromeric recombination or chromosome fusion.</title>
        <authorList>
            <person name="Coelho M.A."/>
            <person name="David-Palma M."/>
            <person name="Shea T."/>
            <person name="Bowers K."/>
            <person name="McGinley-Smith S."/>
            <person name="Mohammad A.W."/>
            <person name="Gnirke A."/>
            <person name="Yurkov A.M."/>
            <person name="Nowrousian M."/>
            <person name="Sun S."/>
            <person name="Cuomo C.A."/>
            <person name="Heitman J."/>
        </authorList>
    </citation>
    <scope>NUCLEOTIDE SEQUENCE [LARGE SCALE GENOMIC DNA]</scope>
    <source>
        <strain evidence="4 5">CBS 13917</strain>
    </source>
</reference>
<dbReference type="CDD" id="cd05259">
    <property type="entry name" value="PCBER_SDR_a"/>
    <property type="match status" value="1"/>
</dbReference>
<evidence type="ECO:0000313" key="5">
    <source>
        <dbReference type="Proteomes" id="UP001388673"/>
    </source>
</evidence>
<dbReference type="AlphaFoldDB" id="A0AAW0Z3T0"/>
<dbReference type="InterPro" id="IPR045312">
    <property type="entry name" value="PCBER-like"/>
</dbReference>
<evidence type="ECO:0000256" key="1">
    <source>
        <dbReference type="ARBA" id="ARBA00022857"/>
    </source>
</evidence>
<dbReference type="GeneID" id="92179242"/>
<protein>
    <recommendedName>
        <fullName evidence="3">NmrA-like domain-containing protein</fullName>
    </recommendedName>
</protein>
<accession>A0AAW0Z3T0</accession>
<organism evidence="4 5">
    <name type="scientific">Kwoniella newhampshirensis</name>
    <dbReference type="NCBI Taxonomy" id="1651941"/>
    <lineage>
        <taxon>Eukaryota</taxon>
        <taxon>Fungi</taxon>
        <taxon>Dikarya</taxon>
        <taxon>Basidiomycota</taxon>
        <taxon>Agaricomycotina</taxon>
        <taxon>Tremellomycetes</taxon>
        <taxon>Tremellales</taxon>
        <taxon>Cryptococcaceae</taxon>
        <taxon>Kwoniella</taxon>
    </lineage>
</organism>
<feature type="domain" description="NmrA-like" evidence="3">
    <location>
        <begin position="3"/>
        <end position="236"/>
    </location>
</feature>
<dbReference type="Pfam" id="PF05368">
    <property type="entry name" value="NmrA"/>
    <property type="match status" value="1"/>
</dbReference>
<proteinExistence type="predicted"/>
<dbReference type="InterPro" id="IPR051609">
    <property type="entry name" value="NmrA/Isoflavone_reductase-like"/>
</dbReference>
<dbReference type="RefSeq" id="XP_066805023.1">
    <property type="nucleotide sequence ID" value="XM_066945100.1"/>
</dbReference>
<evidence type="ECO:0000259" key="3">
    <source>
        <dbReference type="Pfam" id="PF05368"/>
    </source>
</evidence>
<keyword evidence="1" id="KW-0521">NADP</keyword>
<dbReference type="KEGG" id="kne:92179242"/>
<dbReference type="InterPro" id="IPR036291">
    <property type="entry name" value="NAD(P)-bd_dom_sf"/>
</dbReference>
<dbReference type="PANTHER" id="PTHR47706:SF6">
    <property type="entry name" value="NMRA-LIKE FAMILY PROTEIN (AFU_ORTHOLOGUE AFUA_6G00280)"/>
    <property type="match status" value="1"/>
</dbReference>
<keyword evidence="2" id="KW-0560">Oxidoreductase</keyword>
<keyword evidence="5" id="KW-1185">Reference proteome</keyword>
<dbReference type="EMBL" id="JBCAWK010000003">
    <property type="protein sequence ID" value="KAK8864727.1"/>
    <property type="molecule type" value="Genomic_DNA"/>
</dbReference>
<evidence type="ECO:0000313" key="4">
    <source>
        <dbReference type="EMBL" id="KAK8864727.1"/>
    </source>
</evidence>
<dbReference type="PANTHER" id="PTHR47706">
    <property type="entry name" value="NMRA-LIKE FAMILY PROTEIN"/>
    <property type="match status" value="1"/>
</dbReference>
<dbReference type="GO" id="GO:0016491">
    <property type="term" value="F:oxidoreductase activity"/>
    <property type="evidence" value="ECO:0007669"/>
    <property type="project" value="UniProtKB-KW"/>
</dbReference>
<dbReference type="Gene3D" id="3.90.25.10">
    <property type="entry name" value="UDP-galactose 4-epimerase, domain 1"/>
    <property type="match status" value="1"/>
</dbReference>
<sequence length="305" mass="33871">MPRILVLGAGELGLAILEALSASNDGTSDLTVLLRPTSSALRQALLNHLSNLKVRTLYADLTAPDLHTHLRGYDIVISATGFAAGPGTQRSICQAVLKANVPWYIPWQFGVDYDLVGRGSSQPLFDEQLDVRDILRSQSTTHTKWTIVSTGIFTSFLFEPSFGVVAIVPKEEEKRPVVTVTALGKWENRITMTGAKDIGRVTAKIVLDSRERESGVVHIAGDTTTFDGLAIALEERGHTVKRKIKLVEELEIAIEKDEDDIISRYQLIWARNEGVAWDKEETWNVKNGVGMEDMWGWMEQNFLPV</sequence>
<dbReference type="Gene3D" id="3.40.50.720">
    <property type="entry name" value="NAD(P)-binding Rossmann-like Domain"/>
    <property type="match status" value="1"/>
</dbReference>
<dbReference type="SUPFAM" id="SSF51735">
    <property type="entry name" value="NAD(P)-binding Rossmann-fold domains"/>
    <property type="match status" value="1"/>
</dbReference>
<gene>
    <name evidence="4" type="ORF">IAR55_001983</name>
</gene>
<name>A0AAW0Z3T0_9TREE</name>
<dbReference type="InterPro" id="IPR008030">
    <property type="entry name" value="NmrA-like"/>
</dbReference>
<evidence type="ECO:0000256" key="2">
    <source>
        <dbReference type="ARBA" id="ARBA00023002"/>
    </source>
</evidence>